<dbReference type="AlphaFoldDB" id="A0A6J8AES2"/>
<evidence type="ECO:0000256" key="6">
    <source>
        <dbReference type="ARBA" id="ARBA00040165"/>
    </source>
</evidence>
<dbReference type="InterPro" id="IPR052470">
    <property type="entry name" value="ER_Stress-Reg_TF"/>
</dbReference>
<dbReference type="GO" id="GO:0000981">
    <property type="term" value="F:DNA-binding transcription factor activity, RNA polymerase II-specific"/>
    <property type="evidence" value="ECO:0007669"/>
    <property type="project" value="TreeGrafter"/>
</dbReference>
<proteinExistence type="predicted"/>
<feature type="domain" description="BZIP" evidence="9">
    <location>
        <begin position="59"/>
        <end position="122"/>
    </location>
</feature>
<keyword evidence="7" id="KW-0175">Coiled coil</keyword>
<dbReference type="GO" id="GO:0000977">
    <property type="term" value="F:RNA polymerase II transcription regulatory region sequence-specific DNA binding"/>
    <property type="evidence" value="ECO:0007669"/>
    <property type="project" value="TreeGrafter"/>
</dbReference>
<dbReference type="CDD" id="cd14691">
    <property type="entry name" value="bZIP_XBP1"/>
    <property type="match status" value="1"/>
</dbReference>
<dbReference type="SMART" id="SM00338">
    <property type="entry name" value="BRLZ"/>
    <property type="match status" value="1"/>
</dbReference>
<dbReference type="Pfam" id="PF00170">
    <property type="entry name" value="bZIP_1"/>
    <property type="match status" value="1"/>
</dbReference>
<evidence type="ECO:0000256" key="3">
    <source>
        <dbReference type="ARBA" id="ARBA00023125"/>
    </source>
</evidence>
<dbReference type="OrthoDB" id="20960at2759"/>
<evidence type="ECO:0000256" key="2">
    <source>
        <dbReference type="ARBA" id="ARBA00023015"/>
    </source>
</evidence>
<organism evidence="10 11">
    <name type="scientific">Mytilus coruscus</name>
    <name type="common">Sea mussel</name>
    <dbReference type="NCBI Taxonomy" id="42192"/>
    <lineage>
        <taxon>Eukaryota</taxon>
        <taxon>Metazoa</taxon>
        <taxon>Spiralia</taxon>
        <taxon>Lophotrochozoa</taxon>
        <taxon>Mollusca</taxon>
        <taxon>Bivalvia</taxon>
        <taxon>Autobranchia</taxon>
        <taxon>Pteriomorphia</taxon>
        <taxon>Mytilida</taxon>
        <taxon>Mytiloidea</taxon>
        <taxon>Mytilidae</taxon>
        <taxon>Mytilinae</taxon>
        <taxon>Mytilus</taxon>
    </lineage>
</organism>
<dbReference type="Proteomes" id="UP000507470">
    <property type="component" value="Unassembled WGS sequence"/>
</dbReference>
<dbReference type="PROSITE" id="PS00036">
    <property type="entry name" value="BZIP_BASIC"/>
    <property type="match status" value="1"/>
</dbReference>
<keyword evidence="11" id="KW-1185">Reference proteome</keyword>
<evidence type="ECO:0000256" key="1">
    <source>
        <dbReference type="ARBA" id="ARBA00022843"/>
    </source>
</evidence>
<dbReference type="PANTHER" id="PTHR46542:SF1">
    <property type="entry name" value="X-BOX BINDING PROTEIN 1"/>
    <property type="match status" value="1"/>
</dbReference>
<feature type="coiled-coil region" evidence="7">
    <location>
        <begin position="77"/>
        <end position="125"/>
    </location>
</feature>
<gene>
    <name evidence="10" type="ORF">MCOR_7179</name>
</gene>
<dbReference type="InterPro" id="IPR004827">
    <property type="entry name" value="bZIP"/>
</dbReference>
<evidence type="ECO:0000256" key="8">
    <source>
        <dbReference type="SAM" id="MobiDB-lite"/>
    </source>
</evidence>
<keyword evidence="3" id="KW-0238">DNA-binding</keyword>
<keyword evidence="4" id="KW-0804">Transcription</keyword>
<feature type="compositionally biased region" description="Polar residues" evidence="8">
    <location>
        <begin position="313"/>
        <end position="323"/>
    </location>
</feature>
<evidence type="ECO:0000313" key="11">
    <source>
        <dbReference type="Proteomes" id="UP000507470"/>
    </source>
</evidence>
<keyword evidence="5" id="KW-0539">Nucleus</keyword>
<sequence length="396" mass="43912">MVTTKDIMSGNTTRTIVITTSSGNVPKLVTVNASAVEDIFSDDGGGPRKRRRLTNLTPEEKMLRRKLKNRVAAQTARDRKKELMGTLEQQVTRLMEQNKRLQDENKKLKTQSSSLIQENQHLKERLGHPDVVSVNDAIRHLCSDNESLLSIVQQINSKPETDVASKGSESAIITAQGNTPKITANSGVVGPTSAELESINELIKFDHVYYKHESSSVETGLEKPTQVVKTNSQTKVNIHVTQDIPNDITIDDSVKTEPELCAIDMIDETDLNDINLELLKDIENLIGIDFQDQIGQDSFESISQNGQCVKSKQEVSVTKNTSSNRKRKRSEDASPLSVTDMYKSTDKLGQEASVFNDSEFGSDFSDVCSPYGSDISGDLNDNPWEESFMELFPTLA</sequence>
<reference evidence="10 11" key="1">
    <citation type="submission" date="2020-06" db="EMBL/GenBank/DDBJ databases">
        <authorList>
            <person name="Li R."/>
            <person name="Bekaert M."/>
        </authorList>
    </citation>
    <scope>NUCLEOTIDE SEQUENCE [LARGE SCALE GENOMIC DNA]</scope>
    <source>
        <strain evidence="11">wild</strain>
    </source>
</reference>
<dbReference type="EMBL" id="CACVKT020001354">
    <property type="protein sequence ID" value="CAC5367150.1"/>
    <property type="molecule type" value="Genomic_DNA"/>
</dbReference>
<evidence type="ECO:0000259" key="9">
    <source>
        <dbReference type="PROSITE" id="PS50217"/>
    </source>
</evidence>
<dbReference type="SUPFAM" id="SSF57959">
    <property type="entry name" value="Leucine zipper domain"/>
    <property type="match status" value="1"/>
</dbReference>
<name>A0A6J8AES2_MYTCO</name>
<feature type="region of interest" description="Disordered" evidence="8">
    <location>
        <begin position="313"/>
        <end position="339"/>
    </location>
</feature>
<evidence type="ECO:0000256" key="4">
    <source>
        <dbReference type="ARBA" id="ARBA00023163"/>
    </source>
</evidence>
<protein>
    <recommendedName>
        <fullName evidence="6">X-box-binding protein 1</fullName>
    </recommendedName>
</protein>
<dbReference type="PANTHER" id="PTHR46542">
    <property type="entry name" value="X-BOX BINDING PROTEIN 1"/>
    <property type="match status" value="1"/>
</dbReference>
<dbReference type="PROSITE" id="PS50217">
    <property type="entry name" value="BZIP"/>
    <property type="match status" value="1"/>
</dbReference>
<accession>A0A6J8AES2</accession>
<dbReference type="InterPro" id="IPR046347">
    <property type="entry name" value="bZIP_sf"/>
</dbReference>
<keyword evidence="2" id="KW-0805">Transcription regulation</keyword>
<evidence type="ECO:0000313" key="10">
    <source>
        <dbReference type="EMBL" id="CAC5367150.1"/>
    </source>
</evidence>
<evidence type="ECO:0000256" key="5">
    <source>
        <dbReference type="ARBA" id="ARBA00023242"/>
    </source>
</evidence>
<keyword evidence="1" id="KW-0832">Ubl conjugation</keyword>
<dbReference type="GO" id="GO:0005634">
    <property type="term" value="C:nucleus"/>
    <property type="evidence" value="ECO:0007669"/>
    <property type="project" value="TreeGrafter"/>
</dbReference>
<dbReference type="Gene3D" id="1.20.5.170">
    <property type="match status" value="1"/>
</dbReference>
<evidence type="ECO:0000256" key="7">
    <source>
        <dbReference type="SAM" id="Coils"/>
    </source>
</evidence>